<keyword evidence="1" id="KW-1133">Transmembrane helix</keyword>
<dbReference type="EMBL" id="OZ021738">
    <property type="protein sequence ID" value="CAK9319513.1"/>
    <property type="molecule type" value="Genomic_DNA"/>
</dbReference>
<gene>
    <name evidence="2" type="ORF">CITCOLO1_LOCUS11521</name>
</gene>
<sequence length="145" mass="16769">MAMAFQNWLQNHNSFSKKLFHLLTLSLPLAFLLFCRLIRFHYLHAFLPLWTHRRRPSVPAKNKQSEVLKTAERRNNRVLARISVCTSLFIVADLSFVSLLCVLRQILFQPHLVGLVRYYSIRFGSAYSAQSSPTWFSSISLGSLV</sequence>
<dbReference type="Proteomes" id="UP001642487">
    <property type="component" value="Chromosome 4"/>
</dbReference>
<feature type="transmembrane region" description="Helical" evidence="1">
    <location>
        <begin position="20"/>
        <end position="38"/>
    </location>
</feature>
<evidence type="ECO:0000256" key="1">
    <source>
        <dbReference type="SAM" id="Phobius"/>
    </source>
</evidence>
<evidence type="ECO:0000313" key="3">
    <source>
        <dbReference type="Proteomes" id="UP001642487"/>
    </source>
</evidence>
<accession>A0ABP0YG86</accession>
<organism evidence="2 3">
    <name type="scientific">Citrullus colocynthis</name>
    <name type="common">colocynth</name>
    <dbReference type="NCBI Taxonomy" id="252529"/>
    <lineage>
        <taxon>Eukaryota</taxon>
        <taxon>Viridiplantae</taxon>
        <taxon>Streptophyta</taxon>
        <taxon>Embryophyta</taxon>
        <taxon>Tracheophyta</taxon>
        <taxon>Spermatophyta</taxon>
        <taxon>Magnoliopsida</taxon>
        <taxon>eudicotyledons</taxon>
        <taxon>Gunneridae</taxon>
        <taxon>Pentapetalae</taxon>
        <taxon>rosids</taxon>
        <taxon>fabids</taxon>
        <taxon>Cucurbitales</taxon>
        <taxon>Cucurbitaceae</taxon>
        <taxon>Benincaseae</taxon>
        <taxon>Citrullus</taxon>
    </lineage>
</organism>
<keyword evidence="1" id="KW-0812">Transmembrane</keyword>
<reference evidence="2 3" key="1">
    <citation type="submission" date="2024-03" db="EMBL/GenBank/DDBJ databases">
        <authorList>
            <person name="Gkanogiannis A."/>
            <person name="Becerra Lopez-Lavalle L."/>
        </authorList>
    </citation>
    <scope>NUCLEOTIDE SEQUENCE [LARGE SCALE GENOMIC DNA]</scope>
</reference>
<feature type="transmembrane region" description="Helical" evidence="1">
    <location>
        <begin position="78"/>
        <end position="100"/>
    </location>
</feature>
<name>A0ABP0YG86_9ROSI</name>
<proteinExistence type="predicted"/>
<keyword evidence="3" id="KW-1185">Reference proteome</keyword>
<keyword evidence="1" id="KW-0472">Membrane</keyword>
<evidence type="ECO:0000313" key="2">
    <source>
        <dbReference type="EMBL" id="CAK9319513.1"/>
    </source>
</evidence>
<protein>
    <submittedName>
        <fullName evidence="2">Uncharacterized protein</fullName>
    </submittedName>
</protein>